<feature type="domain" description="AB hydrolase-1" evidence="1">
    <location>
        <begin position="56"/>
        <end position="138"/>
    </location>
</feature>
<keyword evidence="3" id="KW-1185">Reference proteome</keyword>
<dbReference type="AlphaFoldDB" id="A0A4Q7L5G8"/>
<organism evidence="2 3">
    <name type="scientific">Herbihabitans rhizosphaerae</name>
    <dbReference type="NCBI Taxonomy" id="1872711"/>
    <lineage>
        <taxon>Bacteria</taxon>
        <taxon>Bacillati</taxon>
        <taxon>Actinomycetota</taxon>
        <taxon>Actinomycetes</taxon>
        <taxon>Pseudonocardiales</taxon>
        <taxon>Pseudonocardiaceae</taxon>
        <taxon>Herbihabitans</taxon>
    </lineage>
</organism>
<gene>
    <name evidence="2" type="ORF">EV193_102482</name>
</gene>
<evidence type="ECO:0000313" key="3">
    <source>
        <dbReference type="Proteomes" id="UP000294257"/>
    </source>
</evidence>
<dbReference type="Gene3D" id="3.40.50.1820">
    <property type="entry name" value="alpha/beta hydrolase"/>
    <property type="match status" value="1"/>
</dbReference>
<dbReference type="GO" id="GO:0003824">
    <property type="term" value="F:catalytic activity"/>
    <property type="evidence" value="ECO:0007669"/>
    <property type="project" value="UniProtKB-ARBA"/>
</dbReference>
<proteinExistence type="predicted"/>
<name>A0A4Q7L5G8_9PSEU</name>
<dbReference type="Pfam" id="PF00561">
    <property type="entry name" value="Abhydrolase_1"/>
    <property type="match status" value="1"/>
</dbReference>
<dbReference type="EMBL" id="SGWQ01000002">
    <property type="protein sequence ID" value="RZS43502.1"/>
    <property type="molecule type" value="Genomic_DNA"/>
</dbReference>
<dbReference type="SUPFAM" id="SSF53474">
    <property type="entry name" value="alpha/beta-Hydrolases"/>
    <property type="match status" value="1"/>
</dbReference>
<reference evidence="2 3" key="1">
    <citation type="submission" date="2019-02" db="EMBL/GenBank/DDBJ databases">
        <title>Genomic Encyclopedia of Type Strains, Phase IV (KMG-IV): sequencing the most valuable type-strain genomes for metagenomic binning, comparative biology and taxonomic classification.</title>
        <authorList>
            <person name="Goeker M."/>
        </authorList>
    </citation>
    <scope>NUCLEOTIDE SEQUENCE [LARGE SCALE GENOMIC DNA]</scope>
    <source>
        <strain evidence="2 3">DSM 101727</strain>
    </source>
</reference>
<dbReference type="InterPro" id="IPR029058">
    <property type="entry name" value="AB_hydrolase_fold"/>
</dbReference>
<comment type="caution">
    <text evidence="2">The sequence shown here is derived from an EMBL/GenBank/DDBJ whole genome shotgun (WGS) entry which is preliminary data.</text>
</comment>
<dbReference type="Proteomes" id="UP000294257">
    <property type="component" value="Unassembled WGS sequence"/>
</dbReference>
<accession>A0A4Q7L5G8</accession>
<evidence type="ECO:0000259" key="1">
    <source>
        <dbReference type="Pfam" id="PF00561"/>
    </source>
</evidence>
<dbReference type="InterPro" id="IPR000073">
    <property type="entry name" value="AB_hydrolase_1"/>
</dbReference>
<sequence>MSTDHDNDTHSGNRQAAIVYDVHGPLPTADGRPPLVMIGQPMDATGSTTLASYFPDRTVITYDPRGLGRSTRQDGRVDSSPTVQAADVHAVIEAIGAGPVEMFASSGGAITALALVTAYPDDVTTLVAHEPPLNSVFPDAEAATRARAGVRDVYEAKGSNAGMAAFIGMTSWQGEFTEDYFAQPAPDPASFGMPSEDDGTRGDPLLSDRSWAVSGYQPDVEALTAASTRVVIAVGEESAGTITARTSVAMAELLGQQATVFPSHHGGFAGPEFGYPGQPEAFAHTLRAVLDGQAG</sequence>
<evidence type="ECO:0000313" key="2">
    <source>
        <dbReference type="EMBL" id="RZS43502.1"/>
    </source>
</evidence>
<protein>
    <submittedName>
        <fullName evidence="2">Pimeloyl-ACP methyl ester carboxylesterase</fullName>
    </submittedName>
</protein>